<feature type="transmembrane region" description="Helical" evidence="7">
    <location>
        <begin position="104"/>
        <end position="125"/>
    </location>
</feature>
<keyword evidence="5 7" id="KW-1133">Transmembrane helix</keyword>
<protein>
    <submittedName>
        <fullName evidence="9">Iron(III) transport system permease protein</fullName>
    </submittedName>
</protein>
<keyword evidence="6 7" id="KW-0472">Membrane</keyword>
<feature type="domain" description="ABC transmembrane type-1" evidence="8">
    <location>
        <begin position="539"/>
        <end position="729"/>
    </location>
</feature>
<evidence type="ECO:0000259" key="8">
    <source>
        <dbReference type="PROSITE" id="PS50928"/>
    </source>
</evidence>
<keyword evidence="10" id="KW-1185">Reference proteome</keyword>
<dbReference type="PROSITE" id="PS50928">
    <property type="entry name" value="ABC_TM1"/>
    <property type="match status" value="2"/>
</dbReference>
<evidence type="ECO:0000256" key="3">
    <source>
        <dbReference type="ARBA" id="ARBA00022475"/>
    </source>
</evidence>
<gene>
    <name evidence="9" type="ORF">HNP33_001482</name>
</gene>
<feature type="transmembrane region" description="Helical" evidence="7">
    <location>
        <begin position="245"/>
        <end position="265"/>
    </location>
</feature>
<evidence type="ECO:0000256" key="7">
    <source>
        <dbReference type="RuleBase" id="RU363032"/>
    </source>
</evidence>
<comment type="similarity">
    <text evidence="7">Belongs to the binding-protein-dependent transport system permease family.</text>
</comment>
<dbReference type="PANTHER" id="PTHR30183:SF7">
    <property type="entry name" value="FERRIC TRANSPORT SYSTEM PERMEASE PROTEIN FBPB 1-RELATED"/>
    <property type="match status" value="1"/>
</dbReference>
<dbReference type="EMBL" id="JACHKZ010000007">
    <property type="protein sequence ID" value="MBB6577426.1"/>
    <property type="molecule type" value="Genomic_DNA"/>
</dbReference>
<feature type="transmembrane region" description="Helical" evidence="7">
    <location>
        <begin position="369"/>
        <end position="391"/>
    </location>
</feature>
<keyword evidence="2 7" id="KW-0813">Transport</keyword>
<evidence type="ECO:0000256" key="6">
    <source>
        <dbReference type="ARBA" id="ARBA00023136"/>
    </source>
</evidence>
<comment type="caution">
    <text evidence="9">The sequence shown here is derived from an EMBL/GenBank/DDBJ whole genome shotgun (WGS) entry which is preliminary data.</text>
</comment>
<reference evidence="9 10" key="1">
    <citation type="submission" date="2020-08" db="EMBL/GenBank/DDBJ databases">
        <title>Functional genomics of gut bacteria from endangered species of beetles.</title>
        <authorList>
            <person name="Carlos-Shanley C."/>
        </authorList>
    </citation>
    <scope>NUCLEOTIDE SEQUENCE [LARGE SCALE GENOMIC DNA]</scope>
    <source>
        <strain evidence="9 10">S00124</strain>
    </source>
</reference>
<name>A0ABR6RE60_9BURK</name>
<keyword evidence="4 7" id="KW-0812">Transmembrane</keyword>
<dbReference type="InterPro" id="IPR000515">
    <property type="entry name" value="MetI-like"/>
</dbReference>
<sequence>MNAVAKMPVPSPAIRPAHKAQGANQALWAWVLIGLAAYVVLPWYAIQDANGLAKVADVFSDESAGNGLMHALQWGRGWLWGGVAGLVLAAVAASMPAGKNQGAVLLLGGALGLLVLLGSGFSIGARGWSYEWMNQAWGELDVRQFGFGWGAFVVLTSLMVLFSFGLARRGFFKGDLFVAAAVVGCASLLALFIVYPVTKALAGAFFTEDNQLQWTAIIGRVFNERNFGLACISDGKRCGVAWNTLFIGLMTAASTTFLGTLMALMAERSGRKGSKALNVLALLPIITPPFVVGLGLILLFGRAGIVNAALESWFGVEPTRWFYGWFGVWVSQTFAFTPIAFMIMRSVVQGVAPSMEEAAQTLRASPVQTFWTITLPLLKPGLANAFLVGFIESMADFGNPIVVGGQFAVLSTEIFFSIVGAQYDQGRAASLAWILMVFALGVFMLQRKVLGSKSYTTVSGKGDAGIPMPLPTGVRRAVYGIAVPWMLFTLVVYVFAFAGGFVQTWGRDYTPTLNHFRSAFALEWGQFGIVWAGTAWNSFFTTIKLAAISAPMTATVGLLIAWLLARTEFKGQSAFEFSALLAFAIPGTVLGVSYILAFNVPPFELTGTSLIIILCFMFRNLPVGVRAGTAAFKQLDKSLDEASMMLRAGSVQTLRHVVLPLLKPALVTALVYSFVRAITTVSAVIFLVTAENELATTYIIGRVGNGDYGIALAYCTVLIVLMSLVTAAIQWLVGERSLGRRKAKAAAGTQGVH</sequence>
<feature type="transmembrane region" description="Helical" evidence="7">
    <location>
        <begin position="708"/>
        <end position="733"/>
    </location>
</feature>
<feature type="transmembrane region" description="Helical" evidence="7">
    <location>
        <begin position="145"/>
        <end position="164"/>
    </location>
</feature>
<feature type="transmembrane region" description="Helical" evidence="7">
    <location>
        <begin position="27"/>
        <end position="46"/>
    </location>
</feature>
<dbReference type="Gene3D" id="1.10.3720.10">
    <property type="entry name" value="MetI-like"/>
    <property type="match status" value="2"/>
</dbReference>
<dbReference type="Pfam" id="PF00528">
    <property type="entry name" value="BPD_transp_1"/>
    <property type="match status" value="2"/>
</dbReference>
<feature type="transmembrane region" description="Helical" evidence="7">
    <location>
        <begin position="321"/>
        <end position="348"/>
    </location>
</feature>
<evidence type="ECO:0000313" key="10">
    <source>
        <dbReference type="Proteomes" id="UP000562492"/>
    </source>
</evidence>
<feature type="transmembrane region" description="Helical" evidence="7">
    <location>
        <begin position="545"/>
        <end position="565"/>
    </location>
</feature>
<evidence type="ECO:0000256" key="2">
    <source>
        <dbReference type="ARBA" id="ARBA00022448"/>
    </source>
</evidence>
<feature type="transmembrane region" description="Helical" evidence="7">
    <location>
        <begin position="577"/>
        <end position="597"/>
    </location>
</feature>
<evidence type="ECO:0000256" key="1">
    <source>
        <dbReference type="ARBA" id="ARBA00004651"/>
    </source>
</evidence>
<dbReference type="Proteomes" id="UP000562492">
    <property type="component" value="Unassembled WGS sequence"/>
</dbReference>
<keyword evidence="3" id="KW-1003">Cell membrane</keyword>
<feature type="transmembrane region" description="Helical" evidence="7">
    <location>
        <begin position="519"/>
        <end position="539"/>
    </location>
</feature>
<feature type="transmembrane region" description="Helical" evidence="7">
    <location>
        <begin position="78"/>
        <end position="97"/>
    </location>
</feature>
<feature type="transmembrane region" description="Helical" evidence="7">
    <location>
        <begin position="176"/>
        <end position="197"/>
    </location>
</feature>
<accession>A0ABR6RE60</accession>
<dbReference type="SUPFAM" id="SSF161098">
    <property type="entry name" value="MetI-like"/>
    <property type="match status" value="2"/>
</dbReference>
<feature type="transmembrane region" description="Helical" evidence="7">
    <location>
        <begin position="477"/>
        <end position="498"/>
    </location>
</feature>
<feature type="transmembrane region" description="Helical" evidence="7">
    <location>
        <begin position="428"/>
        <end position="445"/>
    </location>
</feature>
<dbReference type="InterPro" id="IPR035906">
    <property type="entry name" value="MetI-like_sf"/>
</dbReference>
<feature type="transmembrane region" description="Helical" evidence="7">
    <location>
        <begin position="397"/>
        <end position="416"/>
    </location>
</feature>
<feature type="transmembrane region" description="Helical" evidence="7">
    <location>
        <begin position="277"/>
        <end position="301"/>
    </location>
</feature>
<evidence type="ECO:0000313" key="9">
    <source>
        <dbReference type="EMBL" id="MBB6577426.1"/>
    </source>
</evidence>
<comment type="subcellular location">
    <subcellularLocation>
        <location evidence="1 7">Cell membrane</location>
        <topology evidence="1 7">Multi-pass membrane protein</topology>
    </subcellularLocation>
</comment>
<evidence type="ECO:0000256" key="5">
    <source>
        <dbReference type="ARBA" id="ARBA00022989"/>
    </source>
</evidence>
<dbReference type="CDD" id="cd06261">
    <property type="entry name" value="TM_PBP2"/>
    <property type="match status" value="2"/>
</dbReference>
<feature type="transmembrane region" description="Helical" evidence="7">
    <location>
        <begin position="665"/>
        <end position="688"/>
    </location>
</feature>
<evidence type="ECO:0000256" key="4">
    <source>
        <dbReference type="ARBA" id="ARBA00022692"/>
    </source>
</evidence>
<proteinExistence type="inferred from homology"/>
<feature type="domain" description="ABC transmembrane type-1" evidence="8">
    <location>
        <begin position="241"/>
        <end position="446"/>
    </location>
</feature>
<dbReference type="PANTHER" id="PTHR30183">
    <property type="entry name" value="MOLYBDENUM TRANSPORT SYSTEM PERMEASE PROTEIN MODB"/>
    <property type="match status" value="1"/>
</dbReference>
<organism evidence="9 10">
    <name type="scientific">Comamonas odontotermitis</name>
    <dbReference type="NCBI Taxonomy" id="379895"/>
    <lineage>
        <taxon>Bacteria</taxon>
        <taxon>Pseudomonadati</taxon>
        <taxon>Pseudomonadota</taxon>
        <taxon>Betaproteobacteria</taxon>
        <taxon>Burkholderiales</taxon>
        <taxon>Comamonadaceae</taxon>
        <taxon>Comamonas</taxon>
    </lineage>
</organism>